<dbReference type="Gene3D" id="3.50.50.60">
    <property type="entry name" value="FAD/NAD(P)-binding domain"/>
    <property type="match status" value="1"/>
</dbReference>
<sequence length="403" mass="45825">MMNREVVIVGGGPAGMLMGLLLAKEKIQVTVLEKNTTFNRDFRGETIAPGSVFLLKKLGVFKALEEHGFIKVQKIKMYDREEKLFSVNFDDFNHPQKFGIDIPQPVVLEALKQKASSYPNFEYIHGATCTDLIKDGEKVVGIRYSKEKEEHQIKCRLVIGAEGRFSRLRTLGHFAVEKKEFSRDLIWFKVPKPEGWEEGNLIKVYKHDHVIILPTYPNDLRVGTYIYLGGNRETKAKGIAAFIDKVCMIEPRLRKPMEKHIKSWDDTTLLKIFTAHVDQWAKDGLILIGDAAHTLSPILGQGVNIAMQDAFELLPYVNSGLKTYEGPLPAHHFDDYISKRKKQVSFVAGFQERQEQNLAASTPFQCMLRKVKMKLLDKAPFKIKVMKKLQYGVVANETTEGLT</sequence>
<dbReference type="PANTHER" id="PTHR43476">
    <property type="entry name" value="3-(3-HYDROXY-PHENYL)PROPIONATE/3-HYDROXYCINNAMIC ACID HYDROXYLASE"/>
    <property type="match status" value="1"/>
</dbReference>
<dbReference type="InterPro" id="IPR002938">
    <property type="entry name" value="FAD-bd"/>
</dbReference>
<dbReference type="EMBL" id="AB024560">
    <property type="protein sequence ID" value="BAA83943.1"/>
    <property type="molecule type" value="Genomic_DNA"/>
</dbReference>
<dbReference type="GO" id="GO:0071949">
    <property type="term" value="F:FAD binding"/>
    <property type="evidence" value="ECO:0007669"/>
    <property type="project" value="InterPro"/>
</dbReference>
<feature type="domain" description="FAD-binding" evidence="2">
    <location>
        <begin position="5"/>
        <end position="314"/>
    </location>
</feature>
<dbReference type="GO" id="GO:0016491">
    <property type="term" value="F:oxidoreductase activity"/>
    <property type="evidence" value="ECO:0007669"/>
    <property type="project" value="UniProtKB-KW"/>
</dbReference>
<dbReference type="RefSeq" id="WP_233422082.1">
    <property type="nucleotide sequence ID" value="NZ_JARMVN010000033.1"/>
</dbReference>
<name>Q9RC56_ALKHA</name>
<dbReference type="Pfam" id="PF01494">
    <property type="entry name" value="FAD_binding_3"/>
    <property type="match status" value="1"/>
</dbReference>
<evidence type="ECO:0000313" key="3">
    <source>
        <dbReference type="EMBL" id="BAA83943.1"/>
    </source>
</evidence>
<proteinExistence type="predicted"/>
<accession>Q9RC56</accession>
<keyword evidence="1" id="KW-0560">Oxidoreductase</keyword>
<dbReference type="PANTHER" id="PTHR43476:SF5">
    <property type="entry name" value="FAD-DEPENDENT MONOOXYGENASE"/>
    <property type="match status" value="1"/>
</dbReference>
<dbReference type="AlphaFoldDB" id="Q9RC56"/>
<dbReference type="SUPFAM" id="SSF51905">
    <property type="entry name" value="FAD/NAD(P)-binding domain"/>
    <property type="match status" value="1"/>
</dbReference>
<reference evidence="3" key="2">
    <citation type="submission" date="1999-03" db="EMBL/GenBank/DDBJ databases">
        <authorList>
            <person name="Hideto T."/>
            <person name="Takaki Y."/>
            <person name="Nakasone K."/>
            <person name="Sakiyama T."/>
        </authorList>
    </citation>
    <scope>NUCLEOTIDE SEQUENCE</scope>
    <source>
        <strain evidence="3">C-125</strain>
    </source>
</reference>
<reference evidence="3" key="1">
    <citation type="journal article" date="1999" name="Extremophiles">
        <title>Genetic analysis of the chromosome of alkaliphilic Bacillus halodurans C-125.</title>
        <authorList>
            <person name="Takami H."/>
            <person name="Takaki Y."/>
            <person name="Nakasone K."/>
            <person name="Sakiyama T."/>
            <person name="Maeno G."/>
            <person name="Sasaki R."/>
            <person name="Fuji F."/>
            <person name="Hirama C."/>
            <person name="Masui N."/>
        </authorList>
    </citation>
    <scope>NUCLEOTIDE SEQUENCE</scope>
    <source>
        <strain evidence="3">C-125</strain>
    </source>
</reference>
<dbReference type="PRINTS" id="PR00420">
    <property type="entry name" value="RNGMNOXGNASE"/>
</dbReference>
<protein>
    <submittedName>
        <fullName evidence="3">Unknown</fullName>
    </submittedName>
</protein>
<dbReference type="InterPro" id="IPR050631">
    <property type="entry name" value="PheA/TfdB_FAD_monoxygenase"/>
</dbReference>
<evidence type="ECO:0000256" key="1">
    <source>
        <dbReference type="ARBA" id="ARBA00023002"/>
    </source>
</evidence>
<evidence type="ECO:0000259" key="2">
    <source>
        <dbReference type="Pfam" id="PF01494"/>
    </source>
</evidence>
<dbReference type="InterPro" id="IPR036188">
    <property type="entry name" value="FAD/NAD-bd_sf"/>
</dbReference>
<organism evidence="3">
    <name type="scientific">Halalkalibacterium halodurans</name>
    <name type="common">Bacillus halodurans</name>
    <dbReference type="NCBI Taxonomy" id="86665"/>
    <lineage>
        <taxon>Bacteria</taxon>
        <taxon>Bacillati</taxon>
        <taxon>Bacillota</taxon>
        <taxon>Bacilli</taxon>
        <taxon>Bacillales</taxon>
        <taxon>Bacillaceae</taxon>
        <taxon>Halalkalibacterium (ex Joshi et al. 2022)</taxon>
    </lineage>
</organism>